<organism evidence="2 3">
    <name type="scientific">Wickerhamomyces pijperi</name>
    <name type="common">Yeast</name>
    <name type="synonym">Pichia pijperi</name>
    <dbReference type="NCBI Taxonomy" id="599730"/>
    <lineage>
        <taxon>Eukaryota</taxon>
        <taxon>Fungi</taxon>
        <taxon>Dikarya</taxon>
        <taxon>Ascomycota</taxon>
        <taxon>Saccharomycotina</taxon>
        <taxon>Saccharomycetes</taxon>
        <taxon>Phaffomycetales</taxon>
        <taxon>Wickerhamomycetaceae</taxon>
        <taxon>Wickerhamomyces</taxon>
    </lineage>
</organism>
<feature type="compositionally biased region" description="Polar residues" evidence="1">
    <location>
        <begin position="23"/>
        <end position="39"/>
    </location>
</feature>
<reference evidence="2" key="2">
    <citation type="submission" date="2021-01" db="EMBL/GenBank/DDBJ databases">
        <authorList>
            <person name="Schikora-Tamarit M.A."/>
        </authorList>
    </citation>
    <scope>NUCLEOTIDE SEQUENCE</scope>
    <source>
        <strain evidence="2">CBS2887</strain>
    </source>
</reference>
<name>A0A9P8Q3T6_WICPI</name>
<dbReference type="AlphaFoldDB" id="A0A9P8Q3T6"/>
<feature type="compositionally biased region" description="Acidic residues" evidence="1">
    <location>
        <begin position="174"/>
        <end position="186"/>
    </location>
</feature>
<protein>
    <submittedName>
        <fullName evidence="2">Uncharacterized protein</fullName>
    </submittedName>
</protein>
<evidence type="ECO:0000313" key="3">
    <source>
        <dbReference type="Proteomes" id="UP000774326"/>
    </source>
</evidence>
<evidence type="ECO:0000313" key="2">
    <source>
        <dbReference type="EMBL" id="KAH3683561.1"/>
    </source>
</evidence>
<feature type="region of interest" description="Disordered" evidence="1">
    <location>
        <begin position="1"/>
        <end position="42"/>
    </location>
</feature>
<gene>
    <name evidence="2" type="ORF">WICPIJ_005457</name>
</gene>
<feature type="region of interest" description="Disordered" evidence="1">
    <location>
        <begin position="360"/>
        <end position="426"/>
    </location>
</feature>
<evidence type="ECO:0000256" key="1">
    <source>
        <dbReference type="SAM" id="MobiDB-lite"/>
    </source>
</evidence>
<proteinExistence type="predicted"/>
<dbReference type="OrthoDB" id="3981020at2759"/>
<feature type="compositionally biased region" description="Low complexity" evidence="1">
    <location>
        <begin position="221"/>
        <end position="236"/>
    </location>
</feature>
<feature type="region of interest" description="Disordered" evidence="1">
    <location>
        <begin position="170"/>
        <end position="200"/>
    </location>
</feature>
<dbReference type="Proteomes" id="UP000774326">
    <property type="component" value="Unassembled WGS sequence"/>
</dbReference>
<dbReference type="EMBL" id="JAEUBG010003043">
    <property type="protein sequence ID" value="KAH3683561.1"/>
    <property type="molecule type" value="Genomic_DNA"/>
</dbReference>
<keyword evidence="3" id="KW-1185">Reference proteome</keyword>
<feature type="compositionally biased region" description="Polar residues" evidence="1">
    <location>
        <begin position="1"/>
        <end position="12"/>
    </location>
</feature>
<accession>A0A9P8Q3T6</accession>
<comment type="caution">
    <text evidence="2">The sequence shown here is derived from an EMBL/GenBank/DDBJ whole genome shotgun (WGS) entry which is preliminary data.</text>
</comment>
<sequence>MIPLNGDSSTHSPAAKPSKHSTAHNASHLQTSTASSSTNKIRHGSISAMSNVSSANSHMNNSSLNMPNTGALGTGTGTAAANFNSPLTPTGSYTQLYPSSLHYRRFSKDTICSSSSSLYEANMAQSNCAEVGYSQPADLVNNRAATGAANNSNNINEDCISHTSSSFFKSYDNSSDEEDEDSDDDDIVSRNGISTGPKLPSLANNKNKFLFKKNWDITSPSTYSSNSNSATHSTSPGAQVGVENTPIFRRIVSRNSVKPQLKSFRRVSTELFQESLPFENEMNHENLVLLNLKEEEDILNHHAMKRQVVNEEKAASSGEKENKFDIIRKANESWNMKKSLTSTANNTSKTQTHDRLSSLLAARPQPLTPLTPITPVTTSNRPTSPTNSHTSTTTNLSQTTQHSTTAVATAPAAPATSSTTQHSQQPASVMLASLKNKRAFDNNTDESYLFKRRAVSTSPISSGYLKRSTNVKLISKTSNDLEKMSLG</sequence>
<feature type="compositionally biased region" description="Low complexity" evidence="1">
    <location>
        <begin position="364"/>
        <end position="426"/>
    </location>
</feature>
<reference evidence="2" key="1">
    <citation type="journal article" date="2021" name="Open Biol.">
        <title>Shared evolutionary footprints suggest mitochondrial oxidative damage underlies multiple complex I losses in fungi.</title>
        <authorList>
            <person name="Schikora-Tamarit M.A."/>
            <person name="Marcet-Houben M."/>
            <person name="Nosek J."/>
            <person name="Gabaldon T."/>
        </authorList>
    </citation>
    <scope>NUCLEOTIDE SEQUENCE</scope>
    <source>
        <strain evidence="2">CBS2887</strain>
    </source>
</reference>
<feature type="region of interest" description="Disordered" evidence="1">
    <location>
        <begin position="221"/>
        <end position="240"/>
    </location>
</feature>